<name>A0A3A5MGN5_9MICO</name>
<keyword evidence="1" id="KW-0812">Transmembrane</keyword>
<dbReference type="Proteomes" id="UP000272015">
    <property type="component" value="Unassembled WGS sequence"/>
</dbReference>
<feature type="transmembrane region" description="Helical" evidence="1">
    <location>
        <begin position="39"/>
        <end position="60"/>
    </location>
</feature>
<feature type="transmembrane region" description="Helical" evidence="1">
    <location>
        <begin position="12"/>
        <end position="33"/>
    </location>
</feature>
<protein>
    <submittedName>
        <fullName evidence="2">Uncharacterized protein</fullName>
    </submittedName>
</protein>
<evidence type="ECO:0000313" key="2">
    <source>
        <dbReference type="EMBL" id="RJT84561.1"/>
    </source>
</evidence>
<dbReference type="EMBL" id="QZVS01000097">
    <property type="protein sequence ID" value="RJT84561.1"/>
    <property type="molecule type" value="Genomic_DNA"/>
</dbReference>
<dbReference type="OrthoDB" id="5149778at2"/>
<keyword evidence="1" id="KW-0472">Membrane</keyword>
<keyword evidence="3" id="KW-1185">Reference proteome</keyword>
<comment type="caution">
    <text evidence="2">The sequence shown here is derived from an EMBL/GenBank/DDBJ whole genome shotgun (WGS) entry which is preliminary data.</text>
</comment>
<keyword evidence="1" id="KW-1133">Transmembrane helix</keyword>
<sequence length="80" mass="8412">MNTVTKIRTVRRVLLILVAGGICLLVYALFIGWGLASVIAGVAGSIALVVGLIGLIVFAIQKFTAASRGGSWRPADDDER</sequence>
<accession>A0A3A5MGN5</accession>
<dbReference type="AlphaFoldDB" id="A0A3A5MGN5"/>
<evidence type="ECO:0000256" key="1">
    <source>
        <dbReference type="SAM" id="Phobius"/>
    </source>
</evidence>
<dbReference type="RefSeq" id="WP_119976555.1">
    <property type="nucleotide sequence ID" value="NZ_JBHSQA010000002.1"/>
</dbReference>
<proteinExistence type="predicted"/>
<reference evidence="2 3" key="1">
    <citation type="submission" date="2018-09" db="EMBL/GenBank/DDBJ databases">
        <title>Novel species of Cryobacterium.</title>
        <authorList>
            <person name="Liu Q."/>
            <person name="Xin Y.-H."/>
        </authorList>
    </citation>
    <scope>NUCLEOTIDE SEQUENCE [LARGE SCALE GENOMIC DNA]</scope>
    <source>
        <strain evidence="2 3">Hh39</strain>
    </source>
</reference>
<organism evidence="2 3">
    <name type="scientific">Cryobacterium melibiosiphilum</name>
    <dbReference type="NCBI Taxonomy" id="995039"/>
    <lineage>
        <taxon>Bacteria</taxon>
        <taxon>Bacillati</taxon>
        <taxon>Actinomycetota</taxon>
        <taxon>Actinomycetes</taxon>
        <taxon>Micrococcales</taxon>
        <taxon>Microbacteriaceae</taxon>
        <taxon>Cryobacterium</taxon>
    </lineage>
</organism>
<evidence type="ECO:0000313" key="3">
    <source>
        <dbReference type="Proteomes" id="UP000272015"/>
    </source>
</evidence>
<gene>
    <name evidence="2" type="ORF">D6T64_20540</name>
</gene>